<feature type="binding site" evidence="6">
    <location>
        <position position="110"/>
    </location>
    <ligand>
        <name>5-phospho-alpha-D-ribose 1-diphosphate</name>
        <dbReference type="ChEBI" id="CHEBI:58017"/>
        <note>ligand shared between dimeric partners</note>
    </ligand>
</feature>
<evidence type="ECO:0000256" key="4">
    <source>
        <dbReference type="ARBA" id="ARBA00022679"/>
    </source>
</evidence>
<comment type="cofactor">
    <cofactor evidence="6">
        <name>Mg(2+)</name>
        <dbReference type="ChEBI" id="CHEBI:18420"/>
    </cofactor>
</comment>
<dbReference type="InterPro" id="IPR004467">
    <property type="entry name" value="Or_phspho_trans_dom"/>
</dbReference>
<feature type="domain" description="Phosphoribosyltransferase" evidence="7">
    <location>
        <begin position="76"/>
        <end position="160"/>
    </location>
</feature>
<dbReference type="GO" id="GO:0044205">
    <property type="term" value="P:'de novo' UMP biosynthetic process"/>
    <property type="evidence" value="ECO:0007669"/>
    <property type="project" value="UniProtKB-UniRule"/>
</dbReference>
<evidence type="ECO:0000313" key="8">
    <source>
        <dbReference type="EMBL" id="WKN38767.1"/>
    </source>
</evidence>
<evidence type="ECO:0000259" key="7">
    <source>
        <dbReference type="Pfam" id="PF00156"/>
    </source>
</evidence>
<dbReference type="CDD" id="cd06223">
    <property type="entry name" value="PRTases_typeI"/>
    <property type="match status" value="1"/>
</dbReference>
<dbReference type="InterPro" id="IPR023031">
    <property type="entry name" value="OPRT"/>
</dbReference>
<feature type="binding site" evidence="6">
    <location>
        <position position="104"/>
    </location>
    <ligand>
        <name>5-phospho-alpha-D-ribose 1-diphosphate</name>
        <dbReference type="ChEBI" id="CHEBI:58017"/>
        <note>ligand shared between dimeric partners</note>
    </ligand>
</feature>
<dbReference type="EC" id="2.4.2.10" evidence="2 6"/>
<comment type="pathway">
    <text evidence="1 6">Pyrimidine metabolism; UMP biosynthesis via de novo pathway; UMP from orotate: step 1/2.</text>
</comment>
<organism evidence="8">
    <name type="scientific">Roseihalotalea indica</name>
    <dbReference type="NCBI Taxonomy" id="2867963"/>
    <lineage>
        <taxon>Bacteria</taxon>
        <taxon>Pseudomonadati</taxon>
        <taxon>Bacteroidota</taxon>
        <taxon>Cytophagia</taxon>
        <taxon>Cytophagales</taxon>
        <taxon>Catalimonadaceae</taxon>
        <taxon>Roseihalotalea</taxon>
    </lineage>
</organism>
<feature type="binding site" evidence="6">
    <location>
        <position position="108"/>
    </location>
    <ligand>
        <name>5-phospho-alpha-D-ribose 1-diphosphate</name>
        <dbReference type="ChEBI" id="CHEBI:58017"/>
        <note>ligand shared between dimeric partners</note>
    </ligand>
</feature>
<reference evidence="8" key="1">
    <citation type="journal article" date="2023" name="Comput. Struct. Biotechnol. J.">
        <title>Discovery of a novel marine Bacteroidetes with a rich repertoire of carbohydrate-active enzymes.</title>
        <authorList>
            <person name="Chen B."/>
            <person name="Liu G."/>
            <person name="Chen Q."/>
            <person name="Wang H."/>
            <person name="Liu L."/>
            <person name="Tang K."/>
        </authorList>
    </citation>
    <scope>NUCLEOTIDE SEQUENCE</scope>
    <source>
        <strain evidence="8">TK19036</strain>
    </source>
</reference>
<accession>A0AA49GPW0</accession>
<dbReference type="GO" id="GO:0019856">
    <property type="term" value="P:pyrimidine nucleobase biosynthetic process"/>
    <property type="evidence" value="ECO:0007669"/>
    <property type="project" value="TreeGrafter"/>
</dbReference>
<dbReference type="Pfam" id="PF00156">
    <property type="entry name" value="Pribosyltran"/>
    <property type="match status" value="1"/>
</dbReference>
<keyword evidence="3 6" id="KW-0328">Glycosyltransferase</keyword>
<keyword evidence="6" id="KW-0460">Magnesium</keyword>
<dbReference type="AlphaFoldDB" id="A0AA49GPW0"/>
<evidence type="ECO:0000256" key="3">
    <source>
        <dbReference type="ARBA" id="ARBA00022676"/>
    </source>
</evidence>
<dbReference type="InterPro" id="IPR029057">
    <property type="entry name" value="PRTase-like"/>
</dbReference>
<dbReference type="InterPro" id="IPR000836">
    <property type="entry name" value="PRTase_dom"/>
</dbReference>
<comment type="caution">
    <text evidence="6">Lacks conserved residue(s) required for the propagation of feature annotation.</text>
</comment>
<comment type="subunit">
    <text evidence="6">Homodimer.</text>
</comment>
<proteinExistence type="inferred from homology"/>
<keyword evidence="5 6" id="KW-0665">Pyrimidine biosynthesis</keyword>
<dbReference type="NCBIfam" id="TIGR00336">
    <property type="entry name" value="pyrE"/>
    <property type="match status" value="1"/>
</dbReference>
<comment type="catalytic activity">
    <reaction evidence="6">
        <text>orotidine 5'-phosphate + diphosphate = orotate + 5-phospho-alpha-D-ribose 1-diphosphate</text>
        <dbReference type="Rhea" id="RHEA:10380"/>
        <dbReference type="ChEBI" id="CHEBI:30839"/>
        <dbReference type="ChEBI" id="CHEBI:33019"/>
        <dbReference type="ChEBI" id="CHEBI:57538"/>
        <dbReference type="ChEBI" id="CHEBI:58017"/>
        <dbReference type="EC" id="2.4.2.10"/>
    </reaction>
</comment>
<evidence type="ECO:0000256" key="1">
    <source>
        <dbReference type="ARBA" id="ARBA00004889"/>
    </source>
</evidence>
<dbReference type="Gene3D" id="3.40.50.2020">
    <property type="match status" value="1"/>
</dbReference>
<dbReference type="GO" id="GO:0004588">
    <property type="term" value="F:orotate phosphoribosyltransferase activity"/>
    <property type="evidence" value="ECO:0007669"/>
    <property type="project" value="UniProtKB-UniRule"/>
</dbReference>
<dbReference type="PANTHER" id="PTHR19278">
    <property type="entry name" value="OROTATE PHOSPHORIBOSYLTRANSFERASE"/>
    <property type="match status" value="1"/>
</dbReference>
<comment type="similarity">
    <text evidence="6">Belongs to the purine/pyrimidine phosphoribosyltransferase family. PyrE subfamily.</text>
</comment>
<feature type="binding site" evidence="6">
    <location>
        <position position="134"/>
    </location>
    <ligand>
        <name>orotate</name>
        <dbReference type="ChEBI" id="CHEBI:30839"/>
    </ligand>
</feature>
<sequence length="217" mass="23812">MSWSDQKDLSVAERIARMYLDIGVVKLNVEQPYTWSSGWKSPIYCDGRIALSYPNVRTYIKHELVEAVRKRFADVEAIAGVATAGIPQGALVADMLDIPFVYVRPKPKTHGMTNLIEGEAIDGQKVVLIEDLVSTGGSSAKAAAALDLSGLNVLGLVSIFTYGFDQARELFANAGIPFISLCNYDVLIKEAVEQNLISTSNLSSLQSWRKSPETWKQ</sequence>
<protein>
    <recommendedName>
        <fullName evidence="2 6">Orotate phosphoribosyltransferase</fullName>
        <shortName evidence="6">OPRT</shortName>
        <shortName evidence="6">OPRTase</shortName>
        <ecNumber evidence="2 6">2.4.2.10</ecNumber>
    </recommendedName>
</protein>
<dbReference type="GO" id="GO:0000287">
    <property type="term" value="F:magnesium ion binding"/>
    <property type="evidence" value="ECO:0007669"/>
    <property type="project" value="UniProtKB-UniRule"/>
</dbReference>
<evidence type="ECO:0000256" key="5">
    <source>
        <dbReference type="ARBA" id="ARBA00022975"/>
    </source>
</evidence>
<dbReference type="HAMAP" id="MF_01208">
    <property type="entry name" value="PyrE"/>
    <property type="match status" value="1"/>
</dbReference>
<evidence type="ECO:0000256" key="6">
    <source>
        <dbReference type="HAMAP-Rule" id="MF_01208"/>
    </source>
</evidence>
<evidence type="ECO:0000256" key="2">
    <source>
        <dbReference type="ARBA" id="ARBA00011971"/>
    </source>
</evidence>
<reference evidence="8" key="2">
    <citation type="journal article" date="2024" name="Antonie Van Leeuwenhoek">
        <title>Roseihalotalea indica gen. nov., sp. nov., a halophilic Bacteroidetes from mesopelagic Southwest Indian Ocean with higher carbohydrate metabolic potential.</title>
        <authorList>
            <person name="Chen B."/>
            <person name="Zhang M."/>
            <person name="Lin D."/>
            <person name="Ye J."/>
            <person name="Tang K."/>
        </authorList>
    </citation>
    <scope>NUCLEOTIDE SEQUENCE</scope>
    <source>
        <strain evidence="8">TK19036</strain>
    </source>
</reference>
<name>A0AA49GPW0_9BACT</name>
<dbReference type="PANTHER" id="PTHR19278:SF9">
    <property type="entry name" value="URIDINE 5'-MONOPHOSPHATE SYNTHASE"/>
    <property type="match status" value="1"/>
</dbReference>
<gene>
    <name evidence="6 8" type="primary">pyrE</name>
    <name evidence="8" type="ORF">K4G66_08625</name>
</gene>
<keyword evidence="4 6" id="KW-0808">Transferase</keyword>
<dbReference type="EMBL" id="CP120682">
    <property type="protein sequence ID" value="WKN38767.1"/>
    <property type="molecule type" value="Genomic_DNA"/>
</dbReference>
<feature type="binding site" description="in other chain" evidence="6">
    <location>
        <begin position="130"/>
        <end position="138"/>
    </location>
    <ligand>
        <name>5-phospho-alpha-D-ribose 1-diphosphate</name>
        <dbReference type="ChEBI" id="CHEBI:58017"/>
        <note>ligand shared between dimeric partners</note>
    </ligand>
</feature>
<dbReference type="SUPFAM" id="SSF53271">
    <property type="entry name" value="PRTase-like"/>
    <property type="match status" value="1"/>
</dbReference>
<comment type="function">
    <text evidence="6">Catalyzes the transfer of a ribosyl phosphate group from 5-phosphoribose 1-diphosphate to orotate, leading to the formation of orotidine monophosphate (OMP).</text>
</comment>